<dbReference type="SUPFAM" id="SSF53448">
    <property type="entry name" value="Nucleotide-diphospho-sugar transferases"/>
    <property type="match status" value="1"/>
</dbReference>
<evidence type="ECO:0000313" key="12">
    <source>
        <dbReference type="Proteomes" id="UP001214441"/>
    </source>
</evidence>
<keyword evidence="12" id="KW-1185">Reference proteome</keyword>
<comment type="pathway">
    <text evidence="7">Carotenoid biosynthesis; staphyloxanthin biosynthesis; staphyloxanthin from farnesyl diphosphate: step 4/5.</text>
</comment>
<evidence type="ECO:0000256" key="2">
    <source>
        <dbReference type="ARBA" id="ARBA00022475"/>
    </source>
</evidence>
<keyword evidence="4 11" id="KW-0808">Transferase</keyword>
<comment type="similarity">
    <text evidence="8">Belongs to the glycosyltransferase 2 family. CrtQ subfamily.</text>
</comment>
<name>A0ABT7A607_9ACTN</name>
<dbReference type="Pfam" id="PF00535">
    <property type="entry name" value="Glycos_transf_2"/>
    <property type="match status" value="1"/>
</dbReference>
<keyword evidence="2" id="KW-1003">Cell membrane</keyword>
<dbReference type="PANTHER" id="PTHR43646">
    <property type="entry name" value="GLYCOSYLTRANSFERASE"/>
    <property type="match status" value="1"/>
</dbReference>
<dbReference type="Gene3D" id="3.90.550.10">
    <property type="entry name" value="Spore Coat Polysaccharide Biosynthesis Protein SpsA, Chain A"/>
    <property type="match status" value="1"/>
</dbReference>
<evidence type="ECO:0000256" key="3">
    <source>
        <dbReference type="ARBA" id="ARBA00022676"/>
    </source>
</evidence>
<protein>
    <recommendedName>
        <fullName evidence="9">4,4'-diaponeurosporenoate glycosyltransferase</fullName>
    </recommendedName>
</protein>
<comment type="subcellular location">
    <subcellularLocation>
        <location evidence="1">Cell membrane</location>
    </subcellularLocation>
</comment>
<proteinExistence type="inferred from homology"/>
<evidence type="ECO:0000256" key="4">
    <source>
        <dbReference type="ARBA" id="ARBA00022679"/>
    </source>
</evidence>
<evidence type="ECO:0000256" key="7">
    <source>
        <dbReference type="ARBA" id="ARBA00037904"/>
    </source>
</evidence>
<evidence type="ECO:0000313" key="11">
    <source>
        <dbReference type="EMBL" id="MDJ1136048.1"/>
    </source>
</evidence>
<evidence type="ECO:0000259" key="10">
    <source>
        <dbReference type="Pfam" id="PF00535"/>
    </source>
</evidence>
<dbReference type="InterPro" id="IPR001173">
    <property type="entry name" value="Glyco_trans_2-like"/>
</dbReference>
<evidence type="ECO:0000256" key="5">
    <source>
        <dbReference type="ARBA" id="ARBA00023136"/>
    </source>
</evidence>
<evidence type="ECO:0000256" key="8">
    <source>
        <dbReference type="ARBA" id="ARBA00038120"/>
    </source>
</evidence>
<dbReference type="PANTHER" id="PTHR43646:SF2">
    <property type="entry name" value="GLYCOSYLTRANSFERASE 2-LIKE DOMAIN-CONTAINING PROTEIN"/>
    <property type="match status" value="1"/>
</dbReference>
<dbReference type="GO" id="GO:0016757">
    <property type="term" value="F:glycosyltransferase activity"/>
    <property type="evidence" value="ECO:0007669"/>
    <property type="project" value="UniProtKB-KW"/>
</dbReference>
<dbReference type="Proteomes" id="UP001214441">
    <property type="component" value="Unassembled WGS sequence"/>
</dbReference>
<comment type="caution">
    <text evidence="11">The sequence shown here is derived from an EMBL/GenBank/DDBJ whole genome shotgun (WGS) entry which is preliminary data.</text>
</comment>
<evidence type="ECO:0000256" key="6">
    <source>
        <dbReference type="ARBA" id="ARBA00037281"/>
    </source>
</evidence>
<accession>A0ABT7A607</accession>
<keyword evidence="5" id="KW-0472">Membrane</keyword>
<sequence length="252" mass="26733">MIRAVAVVVPAHNEERLLPGCLESIRAATAYPALAAVRVHTYVVADCCRDATARLARAYGATVTEPRFRSAGAARAHGTAAALDAFLAPGSGLTAAEVWLAHTDADSRVPRRWLAAQLACAGEGFEAVVGAVTVDDWSGHTPQTAARFRGYYAAHRREPGRLPGTHPHVHGANLAVRADAYLAAGGFPPLTTGEDHALVRALTARGSRLHRTDRDPVHTSARRTCRAPAGFGAFLLRLESQADQADQANRGR</sequence>
<evidence type="ECO:0000256" key="1">
    <source>
        <dbReference type="ARBA" id="ARBA00004236"/>
    </source>
</evidence>
<keyword evidence="3 11" id="KW-0328">Glycosyltransferase</keyword>
<dbReference type="InterPro" id="IPR029044">
    <property type="entry name" value="Nucleotide-diphossugar_trans"/>
</dbReference>
<evidence type="ECO:0000256" key="9">
    <source>
        <dbReference type="ARBA" id="ARBA00040345"/>
    </source>
</evidence>
<dbReference type="RefSeq" id="WP_274042148.1">
    <property type="nucleotide sequence ID" value="NZ_JANCPR020000035.1"/>
</dbReference>
<organism evidence="11 12">
    <name type="scientific">Streptomyces iconiensis</name>
    <dbReference type="NCBI Taxonomy" id="1384038"/>
    <lineage>
        <taxon>Bacteria</taxon>
        <taxon>Bacillati</taxon>
        <taxon>Actinomycetota</taxon>
        <taxon>Actinomycetes</taxon>
        <taxon>Kitasatosporales</taxon>
        <taxon>Streptomycetaceae</taxon>
        <taxon>Streptomyces</taxon>
    </lineage>
</organism>
<comment type="function">
    <text evidence="6">Catalyzes the glycosylation of 4,4'-diaponeurosporenoate, i.e. the esterification of glucose at the C1'' position with the carboxyl group of 4,4'-diaponeurosporenic acid, to form glycosyl-4,4'-diaponeurosporenoate. This is a step in the biosynthesis of staphyloxanthin, an orange pigment present in most staphylococci strains.</text>
</comment>
<gene>
    <name evidence="11" type="ORF">NMN56_029685</name>
</gene>
<dbReference type="EMBL" id="JANCPR020000035">
    <property type="protein sequence ID" value="MDJ1136048.1"/>
    <property type="molecule type" value="Genomic_DNA"/>
</dbReference>
<feature type="domain" description="Glycosyltransferase 2-like" evidence="10">
    <location>
        <begin position="7"/>
        <end position="181"/>
    </location>
</feature>
<reference evidence="11 12" key="1">
    <citation type="submission" date="2023-05" db="EMBL/GenBank/DDBJ databases">
        <title>Streptantibioticus silvisoli sp. nov., acidotolerant actinomycetes 1 from pine litter.</title>
        <authorList>
            <person name="Swiecimska M."/>
            <person name="Golinska P."/>
            <person name="Sangal V."/>
            <person name="Wachnowicz B."/>
            <person name="Goodfellow M."/>
        </authorList>
    </citation>
    <scope>NUCLEOTIDE SEQUENCE [LARGE SCALE GENOMIC DNA]</scope>
    <source>
        <strain evidence="11 12">DSM 42109</strain>
    </source>
</reference>